<comment type="caution">
    <text evidence="3">The sequence shown here is derived from an EMBL/GenBank/DDBJ whole genome shotgun (WGS) entry which is preliminary data.</text>
</comment>
<evidence type="ECO:0000256" key="1">
    <source>
        <dbReference type="SAM" id="MobiDB-lite"/>
    </source>
</evidence>
<feature type="region of interest" description="Disordered" evidence="1">
    <location>
        <begin position="93"/>
        <end position="142"/>
    </location>
</feature>
<name>J9ED49_WUCBA</name>
<dbReference type="Pfam" id="PF00595">
    <property type="entry name" value="PDZ"/>
    <property type="match status" value="1"/>
</dbReference>
<sequence>EYVPDIGIRVIGGKKLPSGELAAFVSMVNRGKARETLGEIREGDRVLEWNGVLLTGKTFEEVEQVIAASRGEIEVVVASNSISSVQVTSGNFEKSKGVENQKRREQKHDEIRDHSQKSEAPPIPAHRCADGQTSLPSDSYAALKPSLNNKTIPLQSRNHITYMQQ</sequence>
<dbReference type="GO" id="GO:0031267">
    <property type="term" value="F:small GTPase binding"/>
    <property type="evidence" value="ECO:0007669"/>
    <property type="project" value="InterPro"/>
</dbReference>
<dbReference type="GO" id="GO:0044325">
    <property type="term" value="F:transmembrane transporter binding"/>
    <property type="evidence" value="ECO:0007669"/>
    <property type="project" value="TreeGrafter"/>
</dbReference>
<evidence type="ECO:0000313" key="4">
    <source>
        <dbReference type="Proteomes" id="UP000004810"/>
    </source>
</evidence>
<evidence type="ECO:0000313" key="3">
    <source>
        <dbReference type="EMBL" id="EJW73334.1"/>
    </source>
</evidence>
<dbReference type="SMART" id="SM00228">
    <property type="entry name" value="PDZ"/>
    <property type="match status" value="1"/>
</dbReference>
<dbReference type="AlphaFoldDB" id="J9ED49"/>
<dbReference type="GO" id="GO:0048788">
    <property type="term" value="C:cytoskeleton of presynaptic active zone"/>
    <property type="evidence" value="ECO:0007669"/>
    <property type="project" value="TreeGrafter"/>
</dbReference>
<dbReference type="Gene3D" id="2.30.42.10">
    <property type="match status" value="1"/>
</dbReference>
<dbReference type="PANTHER" id="PTHR12157:SF24">
    <property type="entry name" value="FIFE, ISOFORM D"/>
    <property type="match status" value="1"/>
</dbReference>
<dbReference type="SUPFAM" id="SSF50156">
    <property type="entry name" value="PDZ domain-like"/>
    <property type="match status" value="1"/>
</dbReference>
<dbReference type="Proteomes" id="UP000004810">
    <property type="component" value="Unassembled WGS sequence"/>
</dbReference>
<dbReference type="GO" id="GO:0042391">
    <property type="term" value="P:regulation of membrane potential"/>
    <property type="evidence" value="ECO:0007669"/>
    <property type="project" value="TreeGrafter"/>
</dbReference>
<dbReference type="EMBL" id="ADBV01014268">
    <property type="protein sequence ID" value="EJW73334.1"/>
    <property type="molecule type" value="Genomic_DNA"/>
</dbReference>
<feature type="compositionally biased region" description="Basic and acidic residues" evidence="1">
    <location>
        <begin position="93"/>
        <end position="117"/>
    </location>
</feature>
<gene>
    <name evidence="3" type="ORF">WUBG_15757</name>
</gene>
<protein>
    <recommendedName>
        <fullName evidence="2">PDZ domain-containing protein</fullName>
    </recommendedName>
</protein>
<dbReference type="GO" id="GO:0042734">
    <property type="term" value="C:presynaptic membrane"/>
    <property type="evidence" value="ECO:0007669"/>
    <property type="project" value="TreeGrafter"/>
</dbReference>
<dbReference type="PANTHER" id="PTHR12157">
    <property type="entry name" value="REGULATING SYNAPTIC MEMBRANE EXOCYTOSIS PROTEIN"/>
    <property type="match status" value="1"/>
</dbReference>
<dbReference type="InterPro" id="IPR036034">
    <property type="entry name" value="PDZ_sf"/>
</dbReference>
<dbReference type="PROSITE" id="PS50106">
    <property type="entry name" value="PDZ"/>
    <property type="match status" value="1"/>
</dbReference>
<dbReference type="GO" id="GO:0048791">
    <property type="term" value="P:calcium ion-regulated exocytosis of neurotransmitter"/>
    <property type="evidence" value="ECO:0007669"/>
    <property type="project" value="TreeGrafter"/>
</dbReference>
<reference evidence="4" key="1">
    <citation type="submission" date="2012-08" db="EMBL/GenBank/DDBJ databases">
        <title>The Genome Sequence of Wuchereria bancrofti.</title>
        <authorList>
            <person name="Nutman T.B."/>
            <person name="Fink D.L."/>
            <person name="Russ C."/>
            <person name="Young S."/>
            <person name="Zeng Q."/>
            <person name="Koehrsen M."/>
            <person name="Alvarado L."/>
            <person name="Berlin A."/>
            <person name="Chapman S.B."/>
            <person name="Chen Z."/>
            <person name="Freedman E."/>
            <person name="Gellesch M."/>
            <person name="Goldberg J."/>
            <person name="Griggs A."/>
            <person name="Gujja S."/>
            <person name="Heilman E.R."/>
            <person name="Heiman D."/>
            <person name="Hepburn T."/>
            <person name="Howarth C."/>
            <person name="Jen D."/>
            <person name="Larson L."/>
            <person name="Lewis B."/>
            <person name="Mehta T."/>
            <person name="Park D."/>
            <person name="Pearson M."/>
            <person name="Roberts A."/>
            <person name="Saif S."/>
            <person name="Shea T."/>
            <person name="Shenoy N."/>
            <person name="Sisk P."/>
            <person name="Stolte C."/>
            <person name="Sykes S."/>
            <person name="Walk T."/>
            <person name="White J."/>
            <person name="Yandava C."/>
            <person name="Haas B."/>
            <person name="Henn M.R."/>
            <person name="Nusbaum C."/>
            <person name="Birren B."/>
        </authorList>
    </citation>
    <scope>NUCLEOTIDE SEQUENCE [LARGE SCALE GENOMIC DNA]</scope>
    <source>
        <strain evidence="4">NA</strain>
    </source>
</reference>
<accession>J9ED49</accession>
<dbReference type="GO" id="GO:0050806">
    <property type="term" value="P:positive regulation of synaptic transmission"/>
    <property type="evidence" value="ECO:0007669"/>
    <property type="project" value="TreeGrafter"/>
</dbReference>
<dbReference type="GO" id="GO:0048167">
    <property type="term" value="P:regulation of synaptic plasticity"/>
    <property type="evidence" value="ECO:0007669"/>
    <property type="project" value="TreeGrafter"/>
</dbReference>
<proteinExistence type="predicted"/>
<dbReference type="InterPro" id="IPR001478">
    <property type="entry name" value="PDZ"/>
</dbReference>
<feature type="domain" description="PDZ" evidence="2">
    <location>
        <begin position="1"/>
        <end position="81"/>
    </location>
</feature>
<organism evidence="3 4">
    <name type="scientific">Wuchereria bancrofti</name>
    <dbReference type="NCBI Taxonomy" id="6293"/>
    <lineage>
        <taxon>Eukaryota</taxon>
        <taxon>Metazoa</taxon>
        <taxon>Ecdysozoa</taxon>
        <taxon>Nematoda</taxon>
        <taxon>Chromadorea</taxon>
        <taxon>Rhabditida</taxon>
        <taxon>Spirurina</taxon>
        <taxon>Spiruromorpha</taxon>
        <taxon>Filarioidea</taxon>
        <taxon>Onchocercidae</taxon>
        <taxon>Wuchereria</taxon>
    </lineage>
</organism>
<feature type="non-terminal residue" evidence="3">
    <location>
        <position position="165"/>
    </location>
</feature>
<dbReference type="InterPro" id="IPR039032">
    <property type="entry name" value="Rim-like"/>
</dbReference>
<evidence type="ECO:0000259" key="2">
    <source>
        <dbReference type="PROSITE" id="PS50106"/>
    </source>
</evidence>
<feature type="non-terminal residue" evidence="3">
    <location>
        <position position="1"/>
    </location>
</feature>